<accession>A0A7X0UBR9</accession>
<dbReference type="EMBL" id="JACHLK010000013">
    <property type="protein sequence ID" value="MBB6562637.1"/>
    <property type="molecule type" value="Genomic_DNA"/>
</dbReference>
<evidence type="ECO:0000259" key="2">
    <source>
        <dbReference type="Pfam" id="PF07603"/>
    </source>
</evidence>
<evidence type="ECO:0000313" key="3">
    <source>
        <dbReference type="EMBL" id="MBB6562637.1"/>
    </source>
</evidence>
<comment type="caution">
    <text evidence="3">The sequence shown here is derived from an EMBL/GenBank/DDBJ whole genome shotgun (WGS) entry which is preliminary data.</text>
</comment>
<dbReference type="Pfam" id="PF07603">
    <property type="entry name" value="Lcl_C"/>
    <property type="match status" value="1"/>
</dbReference>
<feature type="signal peptide" evidence="1">
    <location>
        <begin position="1"/>
        <end position="25"/>
    </location>
</feature>
<dbReference type="Proteomes" id="UP000575083">
    <property type="component" value="Unassembled WGS sequence"/>
</dbReference>
<sequence>MTHFPPRHRLALVLACLLAPFAVQAQAAADSGVALALSPDGSLVVDTRAKLAWPRCVEGMQWNGKTCTGTPLELDYAQAQAHAQARWKAENQPWRLPRAAELRRLVDKSARTPGLDARLFPAAPSGWHWAANTNVQGGLAGNQYNYGNVERAQRQGQGGESLDSTRVNQRYAVDLETGDIRSDAAKYSKLHFRLVRTYTSE</sequence>
<name>A0A7X0UBR9_9BURK</name>
<proteinExistence type="predicted"/>
<feature type="chain" id="PRO_5030836138" description="Lcl C-terminal domain-containing protein" evidence="1">
    <location>
        <begin position="26"/>
        <end position="201"/>
    </location>
</feature>
<dbReference type="RefSeq" id="WP_184862828.1">
    <property type="nucleotide sequence ID" value="NZ_JACHLK010000013.1"/>
</dbReference>
<keyword evidence="1" id="KW-0732">Signal</keyword>
<evidence type="ECO:0000313" key="4">
    <source>
        <dbReference type="Proteomes" id="UP000575083"/>
    </source>
</evidence>
<dbReference type="InterPro" id="IPR011460">
    <property type="entry name" value="Lcl_C"/>
</dbReference>
<feature type="domain" description="Lcl C-terminal" evidence="2">
    <location>
        <begin position="43"/>
        <end position="196"/>
    </location>
</feature>
<keyword evidence="4" id="KW-1185">Reference proteome</keyword>
<evidence type="ECO:0000256" key="1">
    <source>
        <dbReference type="SAM" id="SignalP"/>
    </source>
</evidence>
<reference evidence="3 4" key="1">
    <citation type="submission" date="2020-08" db="EMBL/GenBank/DDBJ databases">
        <title>Functional genomics of gut bacteria from endangered species of beetles.</title>
        <authorList>
            <person name="Carlos-Shanley C."/>
        </authorList>
    </citation>
    <scope>NUCLEOTIDE SEQUENCE [LARGE SCALE GENOMIC DNA]</scope>
    <source>
        <strain evidence="3 4">S00198</strain>
    </source>
</reference>
<gene>
    <name evidence="3" type="ORF">HNP48_005350</name>
</gene>
<organism evidence="3 4">
    <name type="scientific">Acidovorax soli</name>
    <dbReference type="NCBI Taxonomy" id="592050"/>
    <lineage>
        <taxon>Bacteria</taxon>
        <taxon>Pseudomonadati</taxon>
        <taxon>Pseudomonadota</taxon>
        <taxon>Betaproteobacteria</taxon>
        <taxon>Burkholderiales</taxon>
        <taxon>Comamonadaceae</taxon>
        <taxon>Acidovorax</taxon>
    </lineage>
</organism>
<dbReference type="AlphaFoldDB" id="A0A7X0UBR9"/>
<protein>
    <recommendedName>
        <fullName evidence="2">Lcl C-terminal domain-containing protein</fullName>
    </recommendedName>
</protein>